<evidence type="ECO:0000256" key="1">
    <source>
        <dbReference type="SAM" id="SignalP"/>
    </source>
</evidence>
<dbReference type="Proteomes" id="UP000314983">
    <property type="component" value="Chromosome 4"/>
</dbReference>
<protein>
    <submittedName>
        <fullName evidence="2">Uncharacterized protein</fullName>
    </submittedName>
</protein>
<feature type="signal peptide" evidence="1">
    <location>
        <begin position="1"/>
        <end position="19"/>
    </location>
</feature>
<dbReference type="Ensembl" id="ENSEEET00000034742.2">
    <property type="protein sequence ID" value="ENSEEEP00000034339.2"/>
    <property type="gene ID" value="ENSEEEG00000016344.2"/>
</dbReference>
<sequence length="92" mass="10684">MKICSPCLCRFLILPFLLGVGVSPVKNRKWRDRLDGLHGKETHRTKRACESPASSWRNVSNFCSEVCANARKWPSYVDVCYEDFRYVKTLNE</sequence>
<reference evidence="3" key="2">
    <citation type="journal article" date="2017" name="Sci. Adv.">
        <title>A tail of two voltages: Proteomic comparison of the three electric organs of the electric eel.</title>
        <authorList>
            <person name="Traeger L.L."/>
            <person name="Sabat G."/>
            <person name="Barrett-Wilt G.A."/>
            <person name="Wells G.B."/>
            <person name="Sussman M.R."/>
        </authorList>
    </citation>
    <scope>NUCLEOTIDE SEQUENCE [LARGE SCALE GENOMIC DNA]</scope>
</reference>
<evidence type="ECO:0000313" key="3">
    <source>
        <dbReference type="Proteomes" id="UP000314983"/>
    </source>
</evidence>
<feature type="chain" id="PRO_5045782283" evidence="1">
    <location>
        <begin position="20"/>
        <end position="92"/>
    </location>
</feature>
<evidence type="ECO:0000313" key="2">
    <source>
        <dbReference type="Ensembl" id="ENSEEEP00000034339.2"/>
    </source>
</evidence>
<reference evidence="2" key="4">
    <citation type="submission" date="2025-08" db="UniProtKB">
        <authorList>
            <consortium name="Ensembl"/>
        </authorList>
    </citation>
    <scope>IDENTIFICATION</scope>
</reference>
<proteinExistence type="predicted"/>
<dbReference type="AlphaFoldDB" id="A0A4W4GDF1"/>
<keyword evidence="1" id="KW-0732">Signal</keyword>
<accession>A0A4W4GDF1</accession>
<name>A0A4W4GDF1_ELEEL</name>
<organism evidence="2 3">
    <name type="scientific">Electrophorus electricus</name>
    <name type="common">Electric eel</name>
    <name type="synonym">Gymnotus electricus</name>
    <dbReference type="NCBI Taxonomy" id="8005"/>
    <lineage>
        <taxon>Eukaryota</taxon>
        <taxon>Metazoa</taxon>
        <taxon>Chordata</taxon>
        <taxon>Craniata</taxon>
        <taxon>Vertebrata</taxon>
        <taxon>Euteleostomi</taxon>
        <taxon>Actinopterygii</taxon>
        <taxon>Neopterygii</taxon>
        <taxon>Teleostei</taxon>
        <taxon>Ostariophysi</taxon>
        <taxon>Gymnotiformes</taxon>
        <taxon>Gymnotoidei</taxon>
        <taxon>Gymnotidae</taxon>
        <taxon>Electrophorus</taxon>
    </lineage>
</organism>
<reference evidence="3" key="1">
    <citation type="journal article" date="2014" name="Science">
        <title>Nonhuman genetics. Genomic basis for the convergent evolution of electric organs.</title>
        <authorList>
            <person name="Gallant J.R."/>
            <person name="Traeger L.L."/>
            <person name="Volkening J.D."/>
            <person name="Moffett H."/>
            <person name="Chen P.H."/>
            <person name="Novina C.D."/>
            <person name="Phillips G.N.Jr."/>
            <person name="Anand R."/>
            <person name="Wells G.B."/>
            <person name="Pinch M."/>
            <person name="Guth R."/>
            <person name="Unguez G.A."/>
            <person name="Albert J.S."/>
            <person name="Zakon H.H."/>
            <person name="Samanta M.P."/>
            <person name="Sussman M.R."/>
        </authorList>
    </citation>
    <scope>NUCLEOTIDE SEQUENCE [LARGE SCALE GENOMIC DNA]</scope>
</reference>
<reference evidence="2" key="3">
    <citation type="submission" date="2020-05" db="EMBL/GenBank/DDBJ databases">
        <title>Electrophorus electricus (electric eel) genome, fEleEle1, primary haplotype.</title>
        <authorList>
            <person name="Myers G."/>
            <person name="Meyer A."/>
            <person name="Fedrigo O."/>
            <person name="Formenti G."/>
            <person name="Rhie A."/>
            <person name="Tracey A."/>
            <person name="Sims Y."/>
            <person name="Jarvis E.D."/>
        </authorList>
    </citation>
    <scope>NUCLEOTIDE SEQUENCE [LARGE SCALE GENOMIC DNA]</scope>
</reference>
<keyword evidence="3" id="KW-1185">Reference proteome</keyword>
<reference evidence="2" key="5">
    <citation type="submission" date="2025-09" db="UniProtKB">
        <authorList>
            <consortium name="Ensembl"/>
        </authorList>
    </citation>
    <scope>IDENTIFICATION</scope>
</reference>